<proteinExistence type="predicted"/>
<feature type="domain" description="CHRD" evidence="2">
    <location>
        <begin position="55"/>
        <end position="198"/>
    </location>
</feature>
<dbReference type="AlphaFoldDB" id="A0A4V5NDS6"/>
<name>A0A4V5NDS6_9PEZI</name>
<evidence type="ECO:0000313" key="3">
    <source>
        <dbReference type="EMBL" id="TKA64529.1"/>
    </source>
</evidence>
<evidence type="ECO:0000313" key="4">
    <source>
        <dbReference type="Proteomes" id="UP000308768"/>
    </source>
</evidence>
<comment type="caution">
    <text evidence="3">The sequence shown here is derived from an EMBL/GenBank/DDBJ whole genome shotgun (WGS) entry which is preliminary data.</text>
</comment>
<dbReference type="Proteomes" id="UP000308768">
    <property type="component" value="Unassembled WGS sequence"/>
</dbReference>
<feature type="chain" id="PRO_5020542479" description="CHRD domain-containing protein" evidence="1">
    <location>
        <begin position="20"/>
        <end position="198"/>
    </location>
</feature>
<dbReference type="EMBL" id="NAJN01001252">
    <property type="protein sequence ID" value="TKA64529.1"/>
    <property type="molecule type" value="Genomic_DNA"/>
</dbReference>
<accession>A0A4V5NDS6</accession>
<keyword evidence="1" id="KW-0732">Signal</keyword>
<dbReference type="SMART" id="SM00754">
    <property type="entry name" value="CHRD"/>
    <property type="match status" value="1"/>
</dbReference>
<reference evidence="3 4" key="1">
    <citation type="submission" date="2017-03" db="EMBL/GenBank/DDBJ databases">
        <title>Genomes of endolithic fungi from Antarctica.</title>
        <authorList>
            <person name="Coleine C."/>
            <person name="Masonjones S."/>
            <person name="Stajich J.E."/>
        </authorList>
    </citation>
    <scope>NUCLEOTIDE SEQUENCE [LARGE SCALE GENOMIC DNA]</scope>
    <source>
        <strain evidence="3 4">CCFEE 5187</strain>
    </source>
</reference>
<evidence type="ECO:0000256" key="1">
    <source>
        <dbReference type="SAM" id="SignalP"/>
    </source>
</evidence>
<dbReference type="InterPro" id="IPR010895">
    <property type="entry name" value="CHRD"/>
</dbReference>
<dbReference type="OrthoDB" id="3554264at2759"/>
<feature type="signal peptide" evidence="1">
    <location>
        <begin position="1"/>
        <end position="19"/>
    </location>
</feature>
<protein>
    <recommendedName>
        <fullName evidence="2">CHRD domain-containing protein</fullName>
    </recommendedName>
</protein>
<dbReference type="Pfam" id="PF07452">
    <property type="entry name" value="CHRD"/>
    <property type="match status" value="1"/>
</dbReference>
<organism evidence="3 4">
    <name type="scientific">Cryomyces minteri</name>
    <dbReference type="NCBI Taxonomy" id="331657"/>
    <lineage>
        <taxon>Eukaryota</taxon>
        <taxon>Fungi</taxon>
        <taxon>Dikarya</taxon>
        <taxon>Ascomycota</taxon>
        <taxon>Pezizomycotina</taxon>
        <taxon>Dothideomycetes</taxon>
        <taxon>Dothideomycetes incertae sedis</taxon>
        <taxon>Cryomyces</taxon>
    </lineage>
</organism>
<gene>
    <name evidence="3" type="ORF">B0A49_10083</name>
</gene>
<keyword evidence="4" id="KW-1185">Reference proteome</keyword>
<sequence length="198" mass="20710">MKTFTVAAAVALLAATANAVPTEGHKGGWKGMDHYRCQNDKDATKCPDSIFKFTSTYHVTATPDQVRNGTTPTGGLAGAVGYYDFGINSDVDLICWNITLVNFRGEYVSPARTATHIHEAARGASGPPRLVFPNPAGNGTVRNSYGCMTGPFTTGVKINGTDPGTGFKVAQIEANPAAFFCDAHSSLAVPGAVRGQLA</sequence>
<evidence type="ECO:0000259" key="2">
    <source>
        <dbReference type="SMART" id="SM00754"/>
    </source>
</evidence>